<dbReference type="Proteomes" id="UP000050525">
    <property type="component" value="Unassembled WGS sequence"/>
</dbReference>
<dbReference type="EMBL" id="AKHW03003826">
    <property type="protein sequence ID" value="KYO32975.1"/>
    <property type="molecule type" value="Genomic_DNA"/>
</dbReference>
<gene>
    <name evidence="1" type="ORF">Y1Q_0011297</name>
</gene>
<evidence type="ECO:0000313" key="1">
    <source>
        <dbReference type="EMBL" id="KYO32975.1"/>
    </source>
</evidence>
<sequence length="70" mass="7740">MVDPLAGIQEECWISVTACLSVHPHQQDPMIQKQESTNCSGYEVGSTVQLLRVPADHASPYRGPVFLIFL</sequence>
<keyword evidence="2" id="KW-1185">Reference proteome</keyword>
<evidence type="ECO:0000313" key="2">
    <source>
        <dbReference type="Proteomes" id="UP000050525"/>
    </source>
</evidence>
<accession>A0A151N903</accession>
<name>A0A151N903_ALLMI</name>
<proteinExistence type="predicted"/>
<comment type="caution">
    <text evidence="1">The sequence shown here is derived from an EMBL/GenBank/DDBJ whole genome shotgun (WGS) entry which is preliminary data.</text>
</comment>
<reference evidence="1 2" key="1">
    <citation type="journal article" date="2012" name="Genome Biol.">
        <title>Sequencing three crocodilian genomes to illuminate the evolution of archosaurs and amniotes.</title>
        <authorList>
            <person name="St John J.A."/>
            <person name="Braun E.L."/>
            <person name="Isberg S.R."/>
            <person name="Miles L.G."/>
            <person name="Chong A.Y."/>
            <person name="Gongora J."/>
            <person name="Dalzell P."/>
            <person name="Moran C."/>
            <person name="Bed'hom B."/>
            <person name="Abzhanov A."/>
            <person name="Burgess S.C."/>
            <person name="Cooksey A.M."/>
            <person name="Castoe T.A."/>
            <person name="Crawford N.G."/>
            <person name="Densmore L.D."/>
            <person name="Drew J.C."/>
            <person name="Edwards S.V."/>
            <person name="Faircloth B.C."/>
            <person name="Fujita M.K."/>
            <person name="Greenwold M.J."/>
            <person name="Hoffmann F.G."/>
            <person name="Howard J.M."/>
            <person name="Iguchi T."/>
            <person name="Janes D.E."/>
            <person name="Khan S.Y."/>
            <person name="Kohno S."/>
            <person name="de Koning A.J."/>
            <person name="Lance S.L."/>
            <person name="McCarthy F.M."/>
            <person name="McCormack J.E."/>
            <person name="Merchant M.E."/>
            <person name="Peterson D.G."/>
            <person name="Pollock D.D."/>
            <person name="Pourmand N."/>
            <person name="Raney B.J."/>
            <person name="Roessler K.A."/>
            <person name="Sanford J.R."/>
            <person name="Sawyer R.H."/>
            <person name="Schmidt C.J."/>
            <person name="Triplett E.W."/>
            <person name="Tuberville T.D."/>
            <person name="Venegas-Anaya M."/>
            <person name="Howard J.T."/>
            <person name="Jarvis E.D."/>
            <person name="Guillette L.J.Jr."/>
            <person name="Glenn T.C."/>
            <person name="Green R.E."/>
            <person name="Ray D.A."/>
        </authorList>
    </citation>
    <scope>NUCLEOTIDE SEQUENCE [LARGE SCALE GENOMIC DNA]</scope>
    <source>
        <strain evidence="1">KSC_2009_1</strain>
    </source>
</reference>
<organism evidence="1 2">
    <name type="scientific">Alligator mississippiensis</name>
    <name type="common">American alligator</name>
    <dbReference type="NCBI Taxonomy" id="8496"/>
    <lineage>
        <taxon>Eukaryota</taxon>
        <taxon>Metazoa</taxon>
        <taxon>Chordata</taxon>
        <taxon>Craniata</taxon>
        <taxon>Vertebrata</taxon>
        <taxon>Euteleostomi</taxon>
        <taxon>Archelosauria</taxon>
        <taxon>Archosauria</taxon>
        <taxon>Crocodylia</taxon>
        <taxon>Alligatoridae</taxon>
        <taxon>Alligatorinae</taxon>
        <taxon>Alligator</taxon>
    </lineage>
</organism>
<protein>
    <submittedName>
        <fullName evidence="1">Uncharacterized protein</fullName>
    </submittedName>
</protein>
<dbReference type="AlphaFoldDB" id="A0A151N903"/>